<proteinExistence type="inferred from homology"/>
<accession>A0A090D0W8</accession>
<evidence type="ECO:0000259" key="6">
    <source>
        <dbReference type="SMART" id="SM00829"/>
    </source>
</evidence>
<dbReference type="RefSeq" id="WP_041016755.1">
    <property type="nucleotide sequence ID" value="NZ_CCEJ010000003.1"/>
</dbReference>
<dbReference type="InterPro" id="IPR013149">
    <property type="entry name" value="ADH-like_C"/>
</dbReference>
<dbReference type="EC" id="1.1.1.1" evidence="7"/>
<keyword evidence="3 5" id="KW-0862">Zinc</keyword>
<keyword evidence="4 7" id="KW-0560">Oxidoreductase</keyword>
<organism evidence="7 8">
    <name type="scientific">Candidatus Criblamydia sequanensis CRIB-18</name>
    <dbReference type="NCBI Taxonomy" id="1437425"/>
    <lineage>
        <taxon>Bacteria</taxon>
        <taxon>Pseudomonadati</taxon>
        <taxon>Chlamydiota</taxon>
        <taxon>Chlamydiia</taxon>
        <taxon>Parachlamydiales</taxon>
        <taxon>Candidatus Criblamydiaceae</taxon>
        <taxon>Candidatus Criblamydia</taxon>
    </lineage>
</organism>
<dbReference type="SMART" id="SM00829">
    <property type="entry name" value="PKS_ER"/>
    <property type="match status" value="1"/>
</dbReference>
<dbReference type="GO" id="GO:0008106">
    <property type="term" value="F:alcohol dehydrogenase (NADP+) activity"/>
    <property type="evidence" value="ECO:0007669"/>
    <property type="project" value="UniProtKB-ARBA"/>
</dbReference>
<sequence>MIKAIGYAAKSSFSSLKPLSIERRNPGPHDVVVEILYCGICHSDIHQAQNEWKNTIYPCVPGHEITGRVVQVGSKVKKFKTGDAVAIGPMIDSCSECQSCQEGLEQYCEKGYLGAYNGNARYPSETNLTFGGFSNMIVVQQDFVFAIPKNIDLAEAAPLMCAGITTYSPLRYWNVGKGTKVGIVGLGGLGHMAIKLALAMGAEVTLITHSPEKKAHAKKLGVKKVIVSTDKKSMEKNANTLDFILSTIPESHDANPYIGLLKRDGVLTVVGCIAPLAKATDLSKMMFDRKTLSTSLLGGVNETEELLKFCSKNNIKADVKIIPIEDVNKAFKSIGKSEPDFRYVIDMTTIKNKKEEKGLLRILGL</sequence>
<dbReference type="SUPFAM" id="SSF50129">
    <property type="entry name" value="GroES-like"/>
    <property type="match status" value="1"/>
</dbReference>
<dbReference type="AlphaFoldDB" id="A0A090D0W8"/>
<evidence type="ECO:0000313" key="8">
    <source>
        <dbReference type="Proteomes" id="UP000031552"/>
    </source>
</evidence>
<name>A0A090D0W8_9BACT</name>
<dbReference type="GO" id="GO:0004022">
    <property type="term" value="F:alcohol dehydrogenase (NAD+) activity"/>
    <property type="evidence" value="ECO:0007669"/>
    <property type="project" value="UniProtKB-EC"/>
</dbReference>
<dbReference type="Pfam" id="PF00107">
    <property type="entry name" value="ADH_zinc_N"/>
    <property type="match status" value="1"/>
</dbReference>
<dbReference type="SUPFAM" id="SSF51735">
    <property type="entry name" value="NAD(P)-binding Rossmann-fold domains"/>
    <property type="match status" value="1"/>
</dbReference>
<dbReference type="eggNOG" id="COG1064">
    <property type="taxonomic scope" value="Bacteria"/>
</dbReference>
<dbReference type="OrthoDB" id="9806940at2"/>
<dbReference type="Proteomes" id="UP000031552">
    <property type="component" value="Unassembled WGS sequence"/>
</dbReference>
<dbReference type="EMBL" id="CCEJ010000003">
    <property type="protein sequence ID" value="CDR33223.1"/>
    <property type="molecule type" value="Genomic_DNA"/>
</dbReference>
<evidence type="ECO:0000256" key="4">
    <source>
        <dbReference type="ARBA" id="ARBA00023002"/>
    </source>
</evidence>
<comment type="similarity">
    <text evidence="5">Belongs to the zinc-containing alcohol dehydrogenase family.</text>
</comment>
<comment type="cofactor">
    <cofactor evidence="1 5">
        <name>Zn(2+)</name>
        <dbReference type="ChEBI" id="CHEBI:29105"/>
    </cofactor>
</comment>
<dbReference type="Pfam" id="PF08240">
    <property type="entry name" value="ADH_N"/>
    <property type="match status" value="1"/>
</dbReference>
<dbReference type="InterPro" id="IPR011032">
    <property type="entry name" value="GroES-like_sf"/>
</dbReference>
<dbReference type="PROSITE" id="PS00059">
    <property type="entry name" value="ADH_ZINC"/>
    <property type="match status" value="1"/>
</dbReference>
<dbReference type="InterPro" id="IPR020843">
    <property type="entry name" value="ER"/>
</dbReference>
<dbReference type="Gene3D" id="3.40.50.720">
    <property type="entry name" value="NAD(P)-binding Rossmann-like Domain"/>
    <property type="match status" value="1"/>
</dbReference>
<dbReference type="FunFam" id="3.40.50.720:FF:000022">
    <property type="entry name" value="Cinnamyl alcohol dehydrogenase"/>
    <property type="match status" value="1"/>
</dbReference>
<dbReference type="Gene3D" id="3.90.180.10">
    <property type="entry name" value="Medium-chain alcohol dehydrogenases, catalytic domain"/>
    <property type="match status" value="1"/>
</dbReference>
<gene>
    <name evidence="7" type="ORF">CSEC_0386</name>
</gene>
<comment type="caution">
    <text evidence="7">The sequence shown here is derived from an EMBL/GenBank/DDBJ whole genome shotgun (WGS) entry which is preliminary data.</text>
</comment>
<dbReference type="STRING" id="1437425.CSEC_0386"/>
<dbReference type="InterPro" id="IPR013154">
    <property type="entry name" value="ADH-like_N"/>
</dbReference>
<reference evidence="7" key="2">
    <citation type="submission" date="2014-09" db="EMBL/GenBank/DDBJ databases">
        <title>Criblamydia sequanensis harbors a mega-plasmid encoding arsenite resistance.</title>
        <authorList>
            <person name="Bertelli C."/>
            <person name="Goesmann A."/>
            <person name="Greub G."/>
        </authorList>
    </citation>
    <scope>NUCLEOTIDE SEQUENCE [LARGE SCALE GENOMIC DNA]</scope>
    <source>
        <strain evidence="7">CRIB-18</strain>
    </source>
</reference>
<keyword evidence="8" id="KW-1185">Reference proteome</keyword>
<dbReference type="InterPro" id="IPR036291">
    <property type="entry name" value="NAD(P)-bd_dom_sf"/>
</dbReference>
<reference evidence="7" key="1">
    <citation type="submission" date="2013-12" db="EMBL/GenBank/DDBJ databases">
        <authorList>
            <person name="Linke B."/>
        </authorList>
    </citation>
    <scope>NUCLEOTIDE SEQUENCE [LARGE SCALE GENOMIC DNA]</scope>
    <source>
        <strain evidence="7">CRIB-18</strain>
    </source>
</reference>
<protein>
    <submittedName>
        <fullName evidence="7">Alcohol dehydrogenase</fullName>
        <ecNumber evidence="7">1.1.1.1</ecNumber>
    </submittedName>
</protein>
<dbReference type="PANTHER" id="PTHR42683">
    <property type="entry name" value="ALDEHYDE REDUCTASE"/>
    <property type="match status" value="1"/>
</dbReference>
<dbReference type="InterPro" id="IPR047109">
    <property type="entry name" value="CAD-like"/>
</dbReference>
<evidence type="ECO:0000313" key="7">
    <source>
        <dbReference type="EMBL" id="CDR33223.1"/>
    </source>
</evidence>
<dbReference type="GO" id="GO:0008270">
    <property type="term" value="F:zinc ion binding"/>
    <property type="evidence" value="ECO:0007669"/>
    <property type="project" value="InterPro"/>
</dbReference>
<evidence type="ECO:0000256" key="2">
    <source>
        <dbReference type="ARBA" id="ARBA00022723"/>
    </source>
</evidence>
<dbReference type="CDD" id="cd05283">
    <property type="entry name" value="CAD1"/>
    <property type="match status" value="1"/>
</dbReference>
<evidence type="ECO:0000256" key="5">
    <source>
        <dbReference type="RuleBase" id="RU361277"/>
    </source>
</evidence>
<dbReference type="InterPro" id="IPR002328">
    <property type="entry name" value="ADH_Zn_CS"/>
</dbReference>
<evidence type="ECO:0000256" key="3">
    <source>
        <dbReference type="ARBA" id="ARBA00022833"/>
    </source>
</evidence>
<feature type="domain" description="Enoyl reductase (ER)" evidence="6">
    <location>
        <begin position="11"/>
        <end position="345"/>
    </location>
</feature>
<evidence type="ECO:0000256" key="1">
    <source>
        <dbReference type="ARBA" id="ARBA00001947"/>
    </source>
</evidence>
<keyword evidence="2 5" id="KW-0479">Metal-binding</keyword>